<proteinExistence type="predicted"/>
<name>A0A7U0N7I7_SERPR</name>
<dbReference type="GeneID" id="83698292"/>
<accession>A0A7U0N7I7</accession>
<sequence length="65" mass="7305">MTADSHPEKKFTLSATFLIVRHGNEYFVINRSHNYGKKPALQTNGRHSETAVQLMISVFQSNKAG</sequence>
<organism evidence="1 2">
    <name type="scientific">Serratia proteamaculans</name>
    <dbReference type="NCBI Taxonomy" id="28151"/>
    <lineage>
        <taxon>Bacteria</taxon>
        <taxon>Pseudomonadati</taxon>
        <taxon>Pseudomonadota</taxon>
        <taxon>Gammaproteobacteria</taxon>
        <taxon>Enterobacterales</taxon>
        <taxon>Yersiniaceae</taxon>
        <taxon>Serratia</taxon>
    </lineage>
</organism>
<dbReference type="RefSeq" id="WP_157765454.1">
    <property type="nucleotide sequence ID" value="NZ_CAMKUJ010000001.1"/>
</dbReference>
<gene>
    <name evidence="1" type="ORF">JKX24_02645</name>
</gene>
<dbReference type="Proteomes" id="UP000596176">
    <property type="component" value="Chromosome"/>
</dbReference>
<dbReference type="EMBL" id="CP068391">
    <property type="protein sequence ID" value="QQX53952.1"/>
    <property type="molecule type" value="Genomic_DNA"/>
</dbReference>
<evidence type="ECO:0000313" key="1">
    <source>
        <dbReference type="EMBL" id="QQX53952.1"/>
    </source>
</evidence>
<reference evidence="1 2" key="1">
    <citation type="submission" date="2021-01" db="EMBL/GenBank/DDBJ databases">
        <title>Chromosome sequence of Serratia proteamaculans strain 94 rif-r, isolated from spoiled beef.</title>
        <authorList>
            <person name="Zaytseva Y.V."/>
            <person name="Iablokov S.N."/>
            <person name="Klyukina A."/>
        </authorList>
    </citation>
    <scope>NUCLEOTIDE SEQUENCE [LARGE SCALE GENOMIC DNA]</scope>
    <source>
        <strain evidence="1 2">94 rif-r</strain>
    </source>
</reference>
<dbReference type="AlphaFoldDB" id="A0A7U0N7I7"/>
<evidence type="ECO:0000313" key="2">
    <source>
        <dbReference type="Proteomes" id="UP000596176"/>
    </source>
</evidence>
<protein>
    <submittedName>
        <fullName evidence="1">Uncharacterized protein</fullName>
    </submittedName>
</protein>